<dbReference type="AlphaFoldDB" id="A0A7J6NDH0"/>
<dbReference type="Proteomes" id="UP000553632">
    <property type="component" value="Unassembled WGS sequence"/>
</dbReference>
<sequence length="154" mass="17198">MMILAYLTLLLTQATEGVFNVPFPQGRYIGGISHPHLRIVTIFVTLDEVQKVNLSVTCGYSSVSWSGCFDVVPKHGASDSFELEGYRTPRSVFFPEYMDLLDFFDSNCDRAPTLIGDLAVYSKVPNEDRYSTNLASDTIPFYPSPLNSSTYVCK</sequence>
<comment type="caution">
    <text evidence="2">The sequence shown here is derived from an EMBL/GenBank/DDBJ whole genome shotgun (WGS) entry which is preliminary data.</text>
</comment>
<evidence type="ECO:0000313" key="3">
    <source>
        <dbReference type="Proteomes" id="UP000553632"/>
    </source>
</evidence>
<evidence type="ECO:0000313" key="2">
    <source>
        <dbReference type="EMBL" id="KAF4681896.1"/>
    </source>
</evidence>
<proteinExistence type="predicted"/>
<keyword evidence="1" id="KW-0732">Signal</keyword>
<keyword evidence="3" id="KW-1185">Reference proteome</keyword>
<protein>
    <submittedName>
        <fullName evidence="2">Uncharacterized protein</fullName>
    </submittedName>
</protein>
<dbReference type="EMBL" id="JABANO010040871">
    <property type="protein sequence ID" value="KAF4681896.1"/>
    <property type="molecule type" value="Genomic_DNA"/>
</dbReference>
<accession>A0A7J6NDH0</accession>
<reference evidence="2 3" key="1">
    <citation type="submission" date="2020-04" db="EMBL/GenBank/DDBJ databases">
        <title>Perkinsus olseni comparative genomics.</title>
        <authorList>
            <person name="Bogema D.R."/>
        </authorList>
    </citation>
    <scope>NUCLEOTIDE SEQUENCE [LARGE SCALE GENOMIC DNA]</scope>
    <source>
        <strain evidence="2 3">ATCC PRA-207</strain>
    </source>
</reference>
<evidence type="ECO:0000256" key="1">
    <source>
        <dbReference type="SAM" id="SignalP"/>
    </source>
</evidence>
<organism evidence="2 3">
    <name type="scientific">Perkinsus olseni</name>
    <name type="common">Perkinsus atlanticus</name>
    <dbReference type="NCBI Taxonomy" id="32597"/>
    <lineage>
        <taxon>Eukaryota</taxon>
        <taxon>Sar</taxon>
        <taxon>Alveolata</taxon>
        <taxon>Perkinsozoa</taxon>
        <taxon>Perkinsea</taxon>
        <taxon>Perkinsida</taxon>
        <taxon>Perkinsidae</taxon>
        <taxon>Perkinsus</taxon>
    </lineage>
</organism>
<feature type="signal peptide" evidence="1">
    <location>
        <begin position="1"/>
        <end position="17"/>
    </location>
</feature>
<feature type="chain" id="PRO_5029763222" evidence="1">
    <location>
        <begin position="18"/>
        <end position="154"/>
    </location>
</feature>
<name>A0A7J6NDH0_PEROL</name>
<gene>
    <name evidence="2" type="ORF">FOZ63_031858</name>
</gene>